<dbReference type="InterPro" id="IPR036249">
    <property type="entry name" value="Thioredoxin-like_sf"/>
</dbReference>
<proteinExistence type="predicted"/>
<feature type="compositionally biased region" description="Low complexity" evidence="1">
    <location>
        <begin position="65"/>
        <end position="77"/>
    </location>
</feature>
<dbReference type="AlphaFoldDB" id="A0AAD9MPK8"/>
<dbReference type="SUPFAM" id="SSF52833">
    <property type="entry name" value="Thioredoxin-like"/>
    <property type="match status" value="1"/>
</dbReference>
<dbReference type="Pfam" id="PF00085">
    <property type="entry name" value="Thioredoxin"/>
    <property type="match status" value="1"/>
</dbReference>
<comment type="caution">
    <text evidence="3">The sequence shown here is derived from an EMBL/GenBank/DDBJ whole genome shotgun (WGS) entry which is preliminary data.</text>
</comment>
<accession>A0AAD9MPK8</accession>
<dbReference type="Gene3D" id="3.40.30.10">
    <property type="entry name" value="Glutaredoxin"/>
    <property type="match status" value="1"/>
</dbReference>
<evidence type="ECO:0000256" key="1">
    <source>
        <dbReference type="SAM" id="MobiDB-lite"/>
    </source>
</evidence>
<keyword evidence="4" id="KW-1185">Reference proteome</keyword>
<organism evidence="3 4">
    <name type="scientific">Paralvinella palmiformis</name>
    <dbReference type="NCBI Taxonomy" id="53620"/>
    <lineage>
        <taxon>Eukaryota</taxon>
        <taxon>Metazoa</taxon>
        <taxon>Spiralia</taxon>
        <taxon>Lophotrochozoa</taxon>
        <taxon>Annelida</taxon>
        <taxon>Polychaeta</taxon>
        <taxon>Sedentaria</taxon>
        <taxon>Canalipalpata</taxon>
        <taxon>Terebellida</taxon>
        <taxon>Terebelliformia</taxon>
        <taxon>Alvinellidae</taxon>
        <taxon>Paralvinella</taxon>
    </lineage>
</organism>
<sequence>MLAPIVDEVSKELDGKVKVAKVNVDENPDLAQQYGIVMMRKEDLIHILFKAGVKPESQERTRNKSSGGSPPCPSRSSQTNKAFGGN</sequence>
<evidence type="ECO:0000313" key="4">
    <source>
        <dbReference type="Proteomes" id="UP001208570"/>
    </source>
</evidence>
<dbReference type="Proteomes" id="UP001208570">
    <property type="component" value="Unassembled WGS sequence"/>
</dbReference>
<protein>
    <recommendedName>
        <fullName evidence="2">Thioredoxin domain-containing protein</fullName>
    </recommendedName>
</protein>
<reference evidence="3" key="1">
    <citation type="journal article" date="2023" name="Mol. Biol. Evol.">
        <title>Third-Generation Sequencing Reveals the Adaptive Role of the Epigenome in Three Deep-Sea Polychaetes.</title>
        <authorList>
            <person name="Perez M."/>
            <person name="Aroh O."/>
            <person name="Sun Y."/>
            <person name="Lan Y."/>
            <person name="Juniper S.K."/>
            <person name="Young C.R."/>
            <person name="Angers B."/>
            <person name="Qian P.Y."/>
        </authorList>
    </citation>
    <scope>NUCLEOTIDE SEQUENCE</scope>
    <source>
        <strain evidence="3">P08H-3</strain>
    </source>
</reference>
<dbReference type="InterPro" id="IPR013766">
    <property type="entry name" value="Thioredoxin_domain"/>
</dbReference>
<evidence type="ECO:0000313" key="3">
    <source>
        <dbReference type="EMBL" id="KAK2139031.1"/>
    </source>
</evidence>
<gene>
    <name evidence="3" type="ORF">LSH36_2111g00007</name>
</gene>
<evidence type="ECO:0000259" key="2">
    <source>
        <dbReference type="Pfam" id="PF00085"/>
    </source>
</evidence>
<name>A0AAD9MPK8_9ANNE</name>
<dbReference type="EMBL" id="JAODUP010002105">
    <property type="protein sequence ID" value="KAK2139031.1"/>
    <property type="molecule type" value="Genomic_DNA"/>
</dbReference>
<feature type="region of interest" description="Disordered" evidence="1">
    <location>
        <begin position="53"/>
        <end position="86"/>
    </location>
</feature>
<feature type="domain" description="Thioredoxin" evidence="2">
    <location>
        <begin position="1"/>
        <end position="62"/>
    </location>
</feature>
<dbReference type="CDD" id="cd02947">
    <property type="entry name" value="TRX_family"/>
    <property type="match status" value="1"/>
</dbReference>